<dbReference type="InterPro" id="IPR009078">
    <property type="entry name" value="Ferritin-like_SF"/>
</dbReference>
<dbReference type="AlphaFoldDB" id="A0A0D8I9Y7"/>
<dbReference type="InterPro" id="IPR019052">
    <property type="entry name" value="DUF2383"/>
</dbReference>
<dbReference type="PATRIC" id="fig|84022.5.peg.585"/>
<dbReference type="OrthoDB" id="1706687at2"/>
<sequence length="144" mass="16171">MDEPNVKTLNELLKGEHMAIESYESVLPTVENHKTREEINTILEDHKQHAMRITDRIISLGGIPEESTGIVGIMSQTKLRAEGILRSDKSMLTKLYDGEDQGIAMVEKIIQGDLDSTSSEMVQDILATDHDHLKKLQEMINSQS</sequence>
<gene>
    <name evidence="1" type="ORF">CACET_c21260</name>
</gene>
<dbReference type="RefSeq" id="WP_044825109.1">
    <property type="nucleotide sequence ID" value="NZ_CP009687.1"/>
</dbReference>
<organism evidence="1 2">
    <name type="scientific">Clostridium aceticum</name>
    <dbReference type="NCBI Taxonomy" id="84022"/>
    <lineage>
        <taxon>Bacteria</taxon>
        <taxon>Bacillati</taxon>
        <taxon>Bacillota</taxon>
        <taxon>Clostridia</taxon>
        <taxon>Eubacteriales</taxon>
        <taxon>Clostridiaceae</taxon>
        <taxon>Clostridium</taxon>
    </lineage>
</organism>
<dbReference type="Pfam" id="PF09537">
    <property type="entry name" value="DUF2383"/>
    <property type="match status" value="1"/>
</dbReference>
<dbReference type="KEGG" id="cace:CACET_c21260"/>
<keyword evidence="2" id="KW-1185">Reference proteome</keyword>
<reference evidence="1 2" key="1">
    <citation type="submission" date="2014-10" db="EMBL/GenBank/DDBJ databases">
        <title>Genome sequence of Clostridium aceticum DSM 1496.</title>
        <authorList>
            <person name="Poehlein A."/>
            <person name="Schiel-Bengelsdorf B."/>
            <person name="Gottschalk G."/>
            <person name="Duerre P."/>
            <person name="Daniel R."/>
        </authorList>
    </citation>
    <scope>NUCLEOTIDE SEQUENCE [LARGE SCALE GENOMIC DNA]</scope>
    <source>
        <strain evidence="1 2">DSM 1496</strain>
    </source>
</reference>
<proteinExistence type="predicted"/>
<dbReference type="SUPFAM" id="SSF47240">
    <property type="entry name" value="Ferritin-like"/>
    <property type="match status" value="1"/>
</dbReference>
<evidence type="ECO:0000313" key="2">
    <source>
        <dbReference type="Proteomes" id="UP000035704"/>
    </source>
</evidence>
<dbReference type="InterPro" id="IPR012347">
    <property type="entry name" value="Ferritin-like"/>
</dbReference>
<name>A0A0D8I9Y7_9CLOT</name>
<dbReference type="CDD" id="cd00657">
    <property type="entry name" value="Ferritin_like"/>
    <property type="match status" value="1"/>
</dbReference>
<dbReference type="Proteomes" id="UP000035704">
    <property type="component" value="Chromosome"/>
</dbReference>
<protein>
    <submittedName>
        <fullName evidence="1">Bacterioferritin</fullName>
    </submittedName>
</protein>
<dbReference type="STRING" id="84022.CACET_c21260"/>
<dbReference type="EMBL" id="CP009687">
    <property type="protein sequence ID" value="AKL95573.1"/>
    <property type="molecule type" value="Genomic_DNA"/>
</dbReference>
<dbReference type="Gene3D" id="1.20.1260.10">
    <property type="match status" value="1"/>
</dbReference>
<evidence type="ECO:0000313" key="1">
    <source>
        <dbReference type="EMBL" id="AKL95573.1"/>
    </source>
</evidence>
<accession>A0A0D8I9Y7</accession>